<feature type="binding site" evidence="10">
    <location>
        <position position="119"/>
    </location>
    <ligand>
        <name>L-aspartate</name>
        <dbReference type="ChEBI" id="CHEBI:29991"/>
    </ligand>
</feature>
<dbReference type="InterPro" id="IPR023434">
    <property type="entry name" value="Arginosuc_synth_type_1_subfam"/>
</dbReference>
<feature type="binding site" evidence="10">
    <location>
        <position position="127"/>
    </location>
    <ligand>
        <name>L-citrulline</name>
        <dbReference type="ChEBI" id="CHEBI:57743"/>
    </ligand>
</feature>
<dbReference type="SUPFAM" id="SSF52402">
    <property type="entry name" value="Adenine nucleotide alpha hydrolases-like"/>
    <property type="match status" value="1"/>
</dbReference>
<dbReference type="UniPathway" id="UPA00068">
    <property type="reaction ID" value="UER00113"/>
</dbReference>
<evidence type="ECO:0000256" key="2">
    <source>
        <dbReference type="ARBA" id="ARBA00011881"/>
    </source>
</evidence>
<evidence type="ECO:0000256" key="4">
    <source>
        <dbReference type="ARBA" id="ARBA00022490"/>
    </source>
</evidence>
<evidence type="ECO:0000313" key="13">
    <source>
        <dbReference type="EMBL" id="MDQ6596195.1"/>
    </source>
</evidence>
<dbReference type="FunFam" id="1.20.5.470:FF:000002">
    <property type="entry name" value="Argininosuccinate synthase"/>
    <property type="match status" value="1"/>
</dbReference>
<dbReference type="InterPro" id="IPR001518">
    <property type="entry name" value="Arginosuc_synth"/>
</dbReference>
<keyword evidence="7 10" id="KW-0028">Amino-acid biosynthesis</keyword>
<dbReference type="PROSITE" id="PS00565">
    <property type="entry name" value="ARGININOSUCCIN_SYN_2"/>
    <property type="match status" value="1"/>
</dbReference>
<feature type="binding site" evidence="10">
    <location>
        <position position="117"/>
    </location>
    <ligand>
        <name>ATP</name>
        <dbReference type="ChEBI" id="CHEBI:30616"/>
    </ligand>
</feature>
<evidence type="ECO:0000313" key="16">
    <source>
        <dbReference type="Proteomes" id="UP001178888"/>
    </source>
</evidence>
<reference evidence="13" key="2">
    <citation type="submission" date="2023-08" db="EMBL/GenBank/DDBJ databases">
        <title>Nitrogen cycling bacteria in agricultural field soils.</title>
        <authorList>
            <person name="Jang J."/>
        </authorList>
    </citation>
    <scope>NUCLEOTIDE SEQUENCE</scope>
    <source>
        <strain evidence="13">PS3-36</strain>
    </source>
</reference>
<dbReference type="GO" id="GO:0004055">
    <property type="term" value="F:argininosuccinate synthase activity"/>
    <property type="evidence" value="ECO:0007669"/>
    <property type="project" value="UniProtKB-UniRule"/>
</dbReference>
<dbReference type="EC" id="6.3.4.5" evidence="3 10"/>
<dbReference type="InterPro" id="IPR048267">
    <property type="entry name" value="Arginosuc_syn_N"/>
</dbReference>
<comment type="caution">
    <text evidence="10">Lacks conserved residue(s) required for the propagation of feature annotation.</text>
</comment>
<keyword evidence="5 10" id="KW-0055">Arginine biosynthesis</keyword>
<evidence type="ECO:0000256" key="3">
    <source>
        <dbReference type="ARBA" id="ARBA00012286"/>
    </source>
</evidence>
<keyword evidence="8 10" id="KW-0547">Nucleotide-binding</keyword>
<keyword evidence="16" id="KW-1185">Reference proteome</keyword>
<dbReference type="GO" id="GO:0000053">
    <property type="term" value="P:argininosuccinate metabolic process"/>
    <property type="evidence" value="ECO:0007669"/>
    <property type="project" value="TreeGrafter"/>
</dbReference>
<dbReference type="FunFam" id="3.90.1260.10:FF:000007">
    <property type="entry name" value="Argininosuccinate synthase"/>
    <property type="match status" value="1"/>
</dbReference>
<dbReference type="Proteomes" id="UP001178888">
    <property type="component" value="Unassembled WGS sequence"/>
</dbReference>
<dbReference type="PANTHER" id="PTHR11587">
    <property type="entry name" value="ARGININOSUCCINATE SYNTHASE"/>
    <property type="match status" value="1"/>
</dbReference>
<dbReference type="InterPro" id="IPR048268">
    <property type="entry name" value="Arginosuc_syn_C"/>
</dbReference>
<feature type="binding site" evidence="10">
    <location>
        <position position="272"/>
    </location>
    <ligand>
        <name>L-citrulline</name>
        <dbReference type="ChEBI" id="CHEBI:57743"/>
    </ligand>
</feature>
<evidence type="ECO:0000256" key="1">
    <source>
        <dbReference type="ARBA" id="ARBA00004967"/>
    </source>
</evidence>
<comment type="pathway">
    <text evidence="1 10">Amino-acid biosynthesis; L-arginine biosynthesis; L-arginine from L-ornithine and carbamoyl phosphate: step 2/3.</text>
</comment>
<dbReference type="FunFam" id="3.40.50.620:FF:000038">
    <property type="entry name" value="Argininosuccinate synthase"/>
    <property type="match status" value="1"/>
</dbReference>
<dbReference type="SUPFAM" id="SSF69864">
    <property type="entry name" value="Argininosuccinate synthetase, C-terminal domain"/>
    <property type="match status" value="1"/>
</dbReference>
<evidence type="ECO:0000259" key="12">
    <source>
        <dbReference type="Pfam" id="PF20979"/>
    </source>
</evidence>
<feature type="binding site" evidence="10">
    <location>
        <begin position="9"/>
        <end position="17"/>
    </location>
    <ligand>
        <name>ATP</name>
        <dbReference type="ChEBI" id="CHEBI:30616"/>
    </ligand>
</feature>
<dbReference type="EMBL" id="JAVGVR010000001">
    <property type="protein sequence ID" value="MDQ6596195.1"/>
    <property type="molecule type" value="Genomic_DNA"/>
</dbReference>
<keyword evidence="4 10" id="KW-0963">Cytoplasm</keyword>
<comment type="similarity">
    <text evidence="10">Belongs to the argininosuccinate synthase family. Type 1 subfamily.</text>
</comment>
<dbReference type="PANTHER" id="PTHR11587:SF2">
    <property type="entry name" value="ARGININOSUCCINATE SYNTHASE"/>
    <property type="match status" value="1"/>
</dbReference>
<dbReference type="NCBIfam" id="NF001770">
    <property type="entry name" value="PRK00509.1"/>
    <property type="match status" value="1"/>
</dbReference>
<comment type="subcellular location">
    <subcellularLocation>
        <location evidence="10">Cytoplasm</location>
    </subcellularLocation>
</comment>
<dbReference type="Gene3D" id="3.40.50.620">
    <property type="entry name" value="HUPs"/>
    <property type="match status" value="1"/>
</dbReference>
<dbReference type="Gene3D" id="1.20.5.470">
    <property type="entry name" value="Single helix bin"/>
    <property type="match status" value="1"/>
</dbReference>
<comment type="catalytic activity">
    <reaction evidence="10">
        <text>L-citrulline + L-aspartate + ATP = 2-(N(omega)-L-arginino)succinate + AMP + diphosphate + H(+)</text>
        <dbReference type="Rhea" id="RHEA:10932"/>
        <dbReference type="ChEBI" id="CHEBI:15378"/>
        <dbReference type="ChEBI" id="CHEBI:29991"/>
        <dbReference type="ChEBI" id="CHEBI:30616"/>
        <dbReference type="ChEBI" id="CHEBI:33019"/>
        <dbReference type="ChEBI" id="CHEBI:57472"/>
        <dbReference type="ChEBI" id="CHEBI:57743"/>
        <dbReference type="ChEBI" id="CHEBI:456215"/>
        <dbReference type="EC" id="6.3.4.5"/>
    </reaction>
</comment>
<name>A0A4R5VLR7_9BACI</name>
<feature type="binding site" evidence="10">
    <location>
        <position position="87"/>
    </location>
    <ligand>
        <name>L-citrulline</name>
        <dbReference type="ChEBI" id="CHEBI:57743"/>
    </ligand>
</feature>
<accession>A0A4R5VLR7</accession>
<dbReference type="PROSITE" id="PS00564">
    <property type="entry name" value="ARGININOSUCCIN_SYN_1"/>
    <property type="match status" value="1"/>
</dbReference>
<feature type="domain" description="Arginosuccinate synthase C-terminal" evidence="12">
    <location>
        <begin position="174"/>
        <end position="392"/>
    </location>
</feature>
<sequence length="403" mass="44379">MAKEKIVLAYSGGLDTSVSVKWIQEKYGYDVIALGLDVGEGKDLEAIKNKALNVGAIKAIMIDAKELLAKEYILPALKANCLYEGKYPLSSAISRPLISKLLVEVAEQEGAAAVAHGCTGKGNDQVRFEVSIQALNPSLKVVAPVREWGMTRDEEIEYAEKNGIPIPVDLDNPFSIDANIWGRACEAGVLEDPWAEAPEAAYDWTNPIELAPDEAEYIEIEFEQGVPVALNGEKLPLVQLIEALNLLGGKHGIGRIDHIENRLVGIKSREVYENPAALILINAHKELEFLTLPREVTQFKTQVDQHMAKIVYEGLWYSPLKGALDAFIDETQKVVSGTIRVKLHKGNHMVVGRKSVHSLYNEELATYAKGDAFDHNAAVGFIKLWGLPTKVYSEVNQKDTVVK</sequence>
<dbReference type="GO" id="GO:0006526">
    <property type="term" value="P:L-arginine biosynthetic process"/>
    <property type="evidence" value="ECO:0007669"/>
    <property type="project" value="UniProtKB-UniRule"/>
</dbReference>
<dbReference type="CDD" id="cd01999">
    <property type="entry name" value="ASS"/>
    <property type="match status" value="1"/>
</dbReference>
<keyword evidence="6 10" id="KW-0436">Ligase</keyword>
<evidence type="ECO:0000256" key="7">
    <source>
        <dbReference type="ARBA" id="ARBA00022605"/>
    </source>
</evidence>
<evidence type="ECO:0000259" key="11">
    <source>
        <dbReference type="Pfam" id="PF00764"/>
    </source>
</evidence>
<dbReference type="RefSeq" id="WP_133337334.1">
    <property type="nucleotide sequence ID" value="NZ_JAVGVR010000001.1"/>
</dbReference>
<feature type="domain" description="Arginosuccinate synthase-like N-terminal" evidence="11">
    <location>
        <begin position="5"/>
        <end position="165"/>
    </location>
</feature>
<feature type="binding site" evidence="10">
    <location>
        <position position="123"/>
    </location>
    <ligand>
        <name>L-citrulline</name>
        <dbReference type="ChEBI" id="CHEBI:57743"/>
    </ligand>
</feature>
<dbReference type="Pfam" id="PF20979">
    <property type="entry name" value="Arginosuc_syn_C"/>
    <property type="match status" value="1"/>
</dbReference>
<dbReference type="EMBL" id="SMYO01000010">
    <property type="protein sequence ID" value="TDK59043.1"/>
    <property type="molecule type" value="Genomic_DNA"/>
</dbReference>
<evidence type="ECO:0000256" key="8">
    <source>
        <dbReference type="ARBA" id="ARBA00022741"/>
    </source>
</evidence>
<protein>
    <recommendedName>
        <fullName evidence="3 10">Argininosuccinate synthase</fullName>
        <ecNumber evidence="3 10">6.3.4.5</ecNumber>
    </recommendedName>
    <alternativeName>
        <fullName evidence="10">Citrulline--aspartate ligase</fullName>
    </alternativeName>
</protein>
<evidence type="ECO:0000256" key="9">
    <source>
        <dbReference type="ARBA" id="ARBA00022840"/>
    </source>
</evidence>
<keyword evidence="9 10" id="KW-0067">ATP-binding</keyword>
<dbReference type="Proteomes" id="UP000295132">
    <property type="component" value="Unassembled WGS sequence"/>
</dbReference>
<dbReference type="Pfam" id="PF00764">
    <property type="entry name" value="Arginosuc_synth"/>
    <property type="match status" value="1"/>
</dbReference>
<evidence type="ECO:0000313" key="15">
    <source>
        <dbReference type="Proteomes" id="UP000295132"/>
    </source>
</evidence>
<dbReference type="GO" id="GO:0005524">
    <property type="term" value="F:ATP binding"/>
    <property type="evidence" value="ECO:0007669"/>
    <property type="project" value="UniProtKB-UniRule"/>
</dbReference>
<dbReference type="InterPro" id="IPR018223">
    <property type="entry name" value="Arginosuc_synth_CS"/>
</dbReference>
<feature type="binding site" evidence="10">
    <location>
        <position position="175"/>
    </location>
    <ligand>
        <name>L-citrulline</name>
        <dbReference type="ChEBI" id="CHEBI:57743"/>
    </ligand>
</feature>
<dbReference type="InterPro" id="IPR024074">
    <property type="entry name" value="AS_cat/multimer_dom_body"/>
</dbReference>
<feature type="binding site" evidence="10">
    <location>
        <position position="260"/>
    </location>
    <ligand>
        <name>L-citrulline</name>
        <dbReference type="ChEBI" id="CHEBI:57743"/>
    </ligand>
</feature>
<dbReference type="NCBIfam" id="TIGR00032">
    <property type="entry name" value="argG"/>
    <property type="match status" value="1"/>
</dbReference>
<gene>
    <name evidence="10" type="primary">argG</name>
    <name evidence="14" type="ORF">E2K98_20245</name>
    <name evidence="13" type="ORF">RCG21_07265</name>
</gene>
<organism evidence="14 15">
    <name type="scientific">Bacillus salipaludis</name>
    <dbReference type="NCBI Taxonomy" id="2547811"/>
    <lineage>
        <taxon>Bacteria</taxon>
        <taxon>Bacillati</taxon>
        <taxon>Bacillota</taxon>
        <taxon>Bacilli</taxon>
        <taxon>Bacillales</taxon>
        <taxon>Bacillaceae</taxon>
        <taxon>Bacillus</taxon>
    </lineage>
</organism>
<dbReference type="Gene3D" id="3.90.1260.10">
    <property type="entry name" value="Argininosuccinate synthetase, chain A, domain 2"/>
    <property type="match status" value="1"/>
</dbReference>
<dbReference type="InterPro" id="IPR014729">
    <property type="entry name" value="Rossmann-like_a/b/a_fold"/>
</dbReference>
<proteinExistence type="inferred from homology"/>
<evidence type="ECO:0000256" key="5">
    <source>
        <dbReference type="ARBA" id="ARBA00022571"/>
    </source>
</evidence>
<feature type="binding site" evidence="10">
    <location>
        <position position="124"/>
    </location>
    <ligand>
        <name>L-aspartate</name>
        <dbReference type="ChEBI" id="CHEBI:29991"/>
    </ligand>
</feature>
<feature type="binding site" evidence="10">
    <location>
        <position position="123"/>
    </location>
    <ligand>
        <name>L-aspartate</name>
        <dbReference type="ChEBI" id="CHEBI:29991"/>
    </ligand>
</feature>
<dbReference type="GO" id="GO:0005737">
    <property type="term" value="C:cytoplasm"/>
    <property type="evidence" value="ECO:0007669"/>
    <property type="project" value="UniProtKB-SubCell"/>
</dbReference>
<comment type="subunit">
    <text evidence="2 10">Homotetramer.</text>
</comment>
<comment type="caution">
    <text evidence="14">The sequence shown here is derived from an EMBL/GenBank/DDBJ whole genome shotgun (WGS) entry which is preliminary data.</text>
</comment>
<evidence type="ECO:0000256" key="10">
    <source>
        <dbReference type="HAMAP-Rule" id="MF_00005"/>
    </source>
</evidence>
<evidence type="ECO:0000256" key="6">
    <source>
        <dbReference type="ARBA" id="ARBA00022598"/>
    </source>
</evidence>
<dbReference type="HAMAP" id="MF_00005">
    <property type="entry name" value="Arg_succ_synth_type1"/>
    <property type="match status" value="1"/>
</dbReference>
<dbReference type="GO" id="GO:0000050">
    <property type="term" value="P:urea cycle"/>
    <property type="evidence" value="ECO:0007669"/>
    <property type="project" value="TreeGrafter"/>
</dbReference>
<evidence type="ECO:0000313" key="14">
    <source>
        <dbReference type="EMBL" id="TDK59043.1"/>
    </source>
</evidence>
<dbReference type="AlphaFoldDB" id="A0A4R5VLR7"/>
<reference evidence="14 15" key="1">
    <citation type="submission" date="2019-03" db="EMBL/GenBank/DDBJ databases">
        <title>Bacillus niacini sp. nov. a Nicotinate-Metabolizing Mesophile Isolated from Soil.</title>
        <authorList>
            <person name="Zhang G."/>
        </authorList>
    </citation>
    <scope>NUCLEOTIDE SEQUENCE [LARGE SCALE GENOMIC DNA]</scope>
    <source>
        <strain evidence="14 15">WN066</strain>
    </source>
</reference>